<dbReference type="Pfam" id="PF00646">
    <property type="entry name" value="F-box"/>
    <property type="match status" value="1"/>
</dbReference>
<dbReference type="AlphaFoldDB" id="A0AAE9F878"/>
<name>A0AAE9F878_CAEBR</name>
<evidence type="ECO:0000313" key="2">
    <source>
        <dbReference type="EMBL" id="UMM37452.1"/>
    </source>
</evidence>
<evidence type="ECO:0000259" key="1">
    <source>
        <dbReference type="Pfam" id="PF00646"/>
    </source>
</evidence>
<feature type="domain" description="F-box" evidence="1">
    <location>
        <begin position="2"/>
        <end position="33"/>
    </location>
</feature>
<sequence length="162" mass="19223">MVWEHIFYYLDFQSILALQKTCHGFRDFIEEEKPDLNLSSMDIFLFPRFARLVLKSKIDKKTVIIEYGGTDTGCQVSSRPDQRIIIDGFHFLYIFAENDLKIVLKYQKSLLDYLNLHVDHKGQQGRQMDKMVSHFIPFFVDLLKSRRRALTKTTNFKWNPNP</sequence>
<dbReference type="EMBL" id="CP092624">
    <property type="protein sequence ID" value="UMM37452.1"/>
    <property type="molecule type" value="Genomic_DNA"/>
</dbReference>
<dbReference type="InterPro" id="IPR001810">
    <property type="entry name" value="F-box_dom"/>
</dbReference>
<dbReference type="Proteomes" id="UP000829354">
    <property type="component" value="Chromosome V"/>
</dbReference>
<organism evidence="2 3">
    <name type="scientific">Caenorhabditis briggsae</name>
    <dbReference type="NCBI Taxonomy" id="6238"/>
    <lineage>
        <taxon>Eukaryota</taxon>
        <taxon>Metazoa</taxon>
        <taxon>Ecdysozoa</taxon>
        <taxon>Nematoda</taxon>
        <taxon>Chromadorea</taxon>
        <taxon>Rhabditida</taxon>
        <taxon>Rhabditina</taxon>
        <taxon>Rhabditomorpha</taxon>
        <taxon>Rhabditoidea</taxon>
        <taxon>Rhabditidae</taxon>
        <taxon>Peloderinae</taxon>
        <taxon>Caenorhabditis</taxon>
    </lineage>
</organism>
<accession>A0AAE9F878</accession>
<proteinExistence type="predicted"/>
<dbReference type="InterPro" id="IPR036047">
    <property type="entry name" value="F-box-like_dom_sf"/>
</dbReference>
<dbReference type="SUPFAM" id="SSF81383">
    <property type="entry name" value="F-box domain"/>
    <property type="match status" value="1"/>
</dbReference>
<dbReference type="CDD" id="cd09917">
    <property type="entry name" value="F-box_SF"/>
    <property type="match status" value="1"/>
</dbReference>
<reference evidence="2 3" key="1">
    <citation type="submission" date="2022-04" db="EMBL/GenBank/DDBJ databases">
        <title>Chromosome-level reference genomes for two strains of Caenorhabditis briggsae: an improved platform for comparative genomics.</title>
        <authorList>
            <person name="Stevens L."/>
            <person name="Andersen E."/>
        </authorList>
    </citation>
    <scope>NUCLEOTIDE SEQUENCE [LARGE SCALE GENOMIC DNA]</scope>
    <source>
        <strain evidence="2">VX34</strain>
        <tissue evidence="2">Whole-organism</tissue>
    </source>
</reference>
<protein>
    <recommendedName>
        <fullName evidence="1">F-box domain-containing protein</fullName>
    </recommendedName>
</protein>
<keyword evidence="3" id="KW-1185">Reference proteome</keyword>
<evidence type="ECO:0000313" key="3">
    <source>
        <dbReference type="Proteomes" id="UP000829354"/>
    </source>
</evidence>
<gene>
    <name evidence="2" type="ORF">L5515_009206</name>
</gene>